<dbReference type="AlphaFoldDB" id="A0A0E9VDK8"/>
<evidence type="ECO:0000313" key="1">
    <source>
        <dbReference type="EMBL" id="JAH76101.1"/>
    </source>
</evidence>
<proteinExistence type="predicted"/>
<protein>
    <submittedName>
        <fullName evidence="1">Uncharacterized protein</fullName>
    </submittedName>
</protein>
<reference evidence="1" key="1">
    <citation type="submission" date="2014-11" db="EMBL/GenBank/DDBJ databases">
        <authorList>
            <person name="Amaro Gonzalez C."/>
        </authorList>
    </citation>
    <scope>NUCLEOTIDE SEQUENCE</scope>
</reference>
<dbReference type="EMBL" id="GBXM01032476">
    <property type="protein sequence ID" value="JAH76101.1"/>
    <property type="molecule type" value="Transcribed_RNA"/>
</dbReference>
<reference evidence="1" key="2">
    <citation type="journal article" date="2015" name="Fish Shellfish Immunol.">
        <title>Early steps in the European eel (Anguilla anguilla)-Vibrio vulnificus interaction in the gills: Role of the RtxA13 toxin.</title>
        <authorList>
            <person name="Callol A."/>
            <person name="Pajuelo D."/>
            <person name="Ebbesson L."/>
            <person name="Teles M."/>
            <person name="MacKenzie S."/>
            <person name="Amaro C."/>
        </authorList>
    </citation>
    <scope>NUCLEOTIDE SEQUENCE</scope>
</reference>
<name>A0A0E9VDK8_ANGAN</name>
<sequence length="40" mass="4402">MGCIPTTYCVSFLCLISSYGRPNGSNICQHCQQKLIPSTH</sequence>
<accession>A0A0E9VDK8</accession>
<organism evidence="1">
    <name type="scientific">Anguilla anguilla</name>
    <name type="common">European freshwater eel</name>
    <name type="synonym">Muraena anguilla</name>
    <dbReference type="NCBI Taxonomy" id="7936"/>
    <lineage>
        <taxon>Eukaryota</taxon>
        <taxon>Metazoa</taxon>
        <taxon>Chordata</taxon>
        <taxon>Craniata</taxon>
        <taxon>Vertebrata</taxon>
        <taxon>Euteleostomi</taxon>
        <taxon>Actinopterygii</taxon>
        <taxon>Neopterygii</taxon>
        <taxon>Teleostei</taxon>
        <taxon>Anguilliformes</taxon>
        <taxon>Anguillidae</taxon>
        <taxon>Anguilla</taxon>
    </lineage>
</organism>